<gene>
    <name evidence="1" type="ORF">C4K04_3622</name>
</gene>
<proteinExistence type="predicted"/>
<accession>A0A3G7TQB6</accession>
<protein>
    <submittedName>
        <fullName evidence="1">Uncharacterized protein</fullName>
    </submittedName>
</protein>
<sequence length="79" mass="9301">MSDLTEHYPAPGRSNFDRENRLNALLRIRAFYRGLKSGQEGWVQFGFKQIDLLYCPLLLNPLGKFCIRTFRCRVLNNNH</sequence>
<reference evidence="1 2" key="1">
    <citation type="submission" date="2018-03" db="EMBL/GenBank/DDBJ databases">
        <title>Diversity of phytobeneficial traits revealed by whole-genome analysis of worldwide-isolated phenazine-producing Pseudomonas spp.</title>
        <authorList>
            <person name="Biessy A."/>
            <person name="Novinscak A."/>
            <person name="Blom J."/>
            <person name="Leger G."/>
            <person name="Thomashow L.S."/>
            <person name="Cazorla F.M."/>
            <person name="Josic D."/>
            <person name="Filion M."/>
        </authorList>
    </citation>
    <scope>NUCLEOTIDE SEQUENCE [LARGE SCALE GENOMIC DNA]</scope>
    <source>
        <strain evidence="1 2">B25</strain>
    </source>
</reference>
<evidence type="ECO:0000313" key="2">
    <source>
        <dbReference type="Proteomes" id="UP000268048"/>
    </source>
</evidence>
<dbReference type="Proteomes" id="UP000268048">
    <property type="component" value="Chromosome"/>
</dbReference>
<evidence type="ECO:0000313" key="1">
    <source>
        <dbReference type="EMBL" id="AZE49294.1"/>
    </source>
</evidence>
<dbReference type="AlphaFoldDB" id="A0A3G7TQB6"/>
<organism evidence="1 2">
    <name type="scientific">Pseudomonas chlororaphis</name>
    <dbReference type="NCBI Taxonomy" id="587753"/>
    <lineage>
        <taxon>Bacteria</taxon>
        <taxon>Pseudomonadati</taxon>
        <taxon>Pseudomonadota</taxon>
        <taxon>Gammaproteobacteria</taxon>
        <taxon>Pseudomonadales</taxon>
        <taxon>Pseudomonadaceae</taxon>
        <taxon>Pseudomonas</taxon>
    </lineage>
</organism>
<name>A0A3G7TQB6_9PSED</name>
<dbReference type="EMBL" id="CP027753">
    <property type="protein sequence ID" value="AZE49294.1"/>
    <property type="molecule type" value="Genomic_DNA"/>
</dbReference>